<sequence length="158" mass="17856">MGEGHNFKQLRDAILALSEAGDWEVARREWSLVDISEANEPETCLCGHFPIIEICTIANRVNGHRAKIGNRCVKRFLGLRSDLIFAAIKRIRKDITKSLNADAIVFFNERGLLTAWEYNFLQDTMAKRALSPAQSATREKINRKVLEAVGKRGFRGPD</sequence>
<evidence type="ECO:0000313" key="2">
    <source>
        <dbReference type="Proteomes" id="UP000199125"/>
    </source>
</evidence>
<organism evidence="1 2">
    <name type="scientific">Paracoccus alkenifer</name>
    <dbReference type="NCBI Taxonomy" id="65735"/>
    <lineage>
        <taxon>Bacteria</taxon>
        <taxon>Pseudomonadati</taxon>
        <taxon>Pseudomonadota</taxon>
        <taxon>Alphaproteobacteria</taxon>
        <taxon>Rhodobacterales</taxon>
        <taxon>Paracoccaceae</taxon>
        <taxon>Paracoccus</taxon>
    </lineage>
</organism>
<dbReference type="OrthoDB" id="2318182at2"/>
<protein>
    <submittedName>
        <fullName evidence="1">Uncharacterized protein</fullName>
    </submittedName>
</protein>
<accession>A0A1H6NJ28</accession>
<reference evidence="2" key="1">
    <citation type="submission" date="2016-10" db="EMBL/GenBank/DDBJ databases">
        <authorList>
            <person name="Varghese N."/>
            <person name="Submissions S."/>
        </authorList>
    </citation>
    <scope>NUCLEOTIDE SEQUENCE [LARGE SCALE GENOMIC DNA]</scope>
    <source>
        <strain evidence="2">DSM 11593</strain>
    </source>
</reference>
<gene>
    <name evidence="1" type="ORF">SAMN04488075_0079</name>
</gene>
<dbReference type="AlphaFoldDB" id="A0A1H6NJ28"/>
<evidence type="ECO:0000313" key="1">
    <source>
        <dbReference type="EMBL" id="SEI13363.1"/>
    </source>
</evidence>
<dbReference type="RefSeq" id="WP_073063736.1">
    <property type="nucleotide sequence ID" value="NZ_FNXG01000014.1"/>
</dbReference>
<proteinExistence type="predicted"/>
<name>A0A1H6NJ28_9RHOB</name>
<keyword evidence="2" id="KW-1185">Reference proteome</keyword>
<dbReference type="EMBL" id="FNXG01000014">
    <property type="protein sequence ID" value="SEI13363.1"/>
    <property type="molecule type" value="Genomic_DNA"/>
</dbReference>
<dbReference type="Proteomes" id="UP000199125">
    <property type="component" value="Unassembled WGS sequence"/>
</dbReference>